<evidence type="ECO:0000313" key="1">
    <source>
        <dbReference type="EMBL" id="CAH1708170.1"/>
    </source>
</evidence>
<dbReference type="Proteomes" id="UP001154329">
    <property type="component" value="Chromosome 1"/>
</dbReference>
<evidence type="ECO:0000313" key="2">
    <source>
        <dbReference type="Proteomes" id="UP001154329"/>
    </source>
</evidence>
<name>A0A9P0IMF2_APHGO</name>
<dbReference type="EMBL" id="OU899034">
    <property type="protein sequence ID" value="CAH1708170.1"/>
    <property type="molecule type" value="Genomic_DNA"/>
</dbReference>
<organism evidence="1 2">
    <name type="scientific">Aphis gossypii</name>
    <name type="common">Cotton aphid</name>
    <dbReference type="NCBI Taxonomy" id="80765"/>
    <lineage>
        <taxon>Eukaryota</taxon>
        <taxon>Metazoa</taxon>
        <taxon>Ecdysozoa</taxon>
        <taxon>Arthropoda</taxon>
        <taxon>Hexapoda</taxon>
        <taxon>Insecta</taxon>
        <taxon>Pterygota</taxon>
        <taxon>Neoptera</taxon>
        <taxon>Paraneoptera</taxon>
        <taxon>Hemiptera</taxon>
        <taxon>Sternorrhyncha</taxon>
        <taxon>Aphidomorpha</taxon>
        <taxon>Aphidoidea</taxon>
        <taxon>Aphididae</taxon>
        <taxon>Aphidini</taxon>
        <taxon>Aphis</taxon>
        <taxon>Aphis</taxon>
    </lineage>
</organism>
<proteinExistence type="predicted"/>
<dbReference type="InterPro" id="IPR029063">
    <property type="entry name" value="SAM-dependent_MTases_sf"/>
</dbReference>
<keyword evidence="2" id="KW-1185">Reference proteome</keyword>
<sequence length="69" mass="7963">MSPPWRGPGYSLIKCYSIETMSNDHVEGDFSIFDIIKTIAPNMAFYMPKNKNILECVLLEKYFGKVEIQ</sequence>
<reference evidence="1" key="2">
    <citation type="submission" date="2022-10" db="EMBL/GenBank/DDBJ databases">
        <authorList>
            <consortium name="ENA_rothamsted_submissions"/>
            <consortium name="culmorum"/>
            <person name="King R."/>
        </authorList>
    </citation>
    <scope>NUCLEOTIDE SEQUENCE</scope>
</reference>
<accession>A0A9P0IMF2</accession>
<dbReference type="Gene3D" id="3.40.50.150">
    <property type="entry name" value="Vaccinia Virus protein VP39"/>
    <property type="match status" value="1"/>
</dbReference>
<dbReference type="AlphaFoldDB" id="A0A9P0IMF2"/>
<protein>
    <submittedName>
        <fullName evidence="1">Uncharacterized protein</fullName>
    </submittedName>
</protein>
<reference evidence="1" key="1">
    <citation type="submission" date="2022-02" db="EMBL/GenBank/DDBJ databases">
        <authorList>
            <person name="King R."/>
        </authorList>
    </citation>
    <scope>NUCLEOTIDE SEQUENCE</scope>
</reference>
<gene>
    <name evidence="1" type="ORF">APHIGO_LOCUS307</name>
</gene>